<dbReference type="Pfam" id="PF13715">
    <property type="entry name" value="CarbopepD_reg_2"/>
    <property type="match status" value="1"/>
</dbReference>
<dbReference type="InterPro" id="IPR008969">
    <property type="entry name" value="CarboxyPept-like_regulatory"/>
</dbReference>
<keyword evidence="1" id="KW-0812">Transmembrane</keyword>
<keyword evidence="3" id="KW-1185">Reference proteome</keyword>
<dbReference type="PATRIC" id="fig|1736674.3.peg.910"/>
<gene>
    <name evidence="2" type="ORF">APS56_04430</name>
</gene>
<evidence type="ECO:0008006" key="4">
    <source>
        <dbReference type="Google" id="ProtNLM"/>
    </source>
</evidence>
<dbReference type="EMBL" id="CP012898">
    <property type="protein sequence ID" value="ALJ04429.1"/>
    <property type="molecule type" value="Genomic_DNA"/>
</dbReference>
<dbReference type="AlphaFoldDB" id="A0A0P0CE99"/>
<reference evidence="2 3" key="1">
    <citation type="submission" date="2015-10" db="EMBL/GenBank/DDBJ databases">
        <authorList>
            <person name="Gilbert D.G."/>
        </authorList>
    </citation>
    <scope>NUCLEOTIDE SEQUENCE [LARGE SCALE GENOMIC DNA]</scope>
    <source>
        <strain evidence="3">HZ-22</strain>
    </source>
</reference>
<keyword evidence="1" id="KW-0472">Membrane</keyword>
<accession>A0A0P0CE99</accession>
<keyword evidence="1" id="KW-1133">Transmembrane helix</keyword>
<dbReference type="OrthoDB" id="1413766at2"/>
<proteinExistence type="predicted"/>
<protein>
    <recommendedName>
        <fullName evidence="4">Carboxypeptidase-like regulatory domain-containing protein</fullName>
    </recommendedName>
</protein>
<evidence type="ECO:0000313" key="2">
    <source>
        <dbReference type="EMBL" id="ALJ04429.1"/>
    </source>
</evidence>
<sequence length="433" mass="49949">MKPTITKPNIIFYVTTLVLMTVFFHHQNIYAMQDQKLPLTPVLTEYKGIILDKESKKPLIYTNLNITNTNISTVTNTDGEFLIKVPELYLKSSVIISHLGYNDLEISLSELNNPINHIYLNEAIITLNEVNLKTIKNAEALVRETLKRKGDNYYNNHALMTAFYRETIKKRNRNASLSEAVVEVYKQPLKSNKNDAVKLIKARKSTDYSKLDTLALKLQGGPFSNLYTDMMKYPEFIFNEDNLSDYIFSYAKTSQINGSEVFVIDFKQQPYIKYPMYYGKLFIDTKSRAITSAVYKLNVTNKILSSEMFVKKKPNRVDAYPTEASYRVDYRIKDGKWHYGYSNIALTFKVKWKHKLFNSSYTLSSEMAITDWEENTSGIDRPKERLKPSVILSDQASGFSDPDFWGEFNIIEPEKSIESAIKKINKQLSKIAS</sequence>
<evidence type="ECO:0000256" key="1">
    <source>
        <dbReference type="SAM" id="Phobius"/>
    </source>
</evidence>
<organism evidence="2 3">
    <name type="scientific">Pseudalgibacter alginicilyticus</name>
    <dbReference type="NCBI Taxonomy" id="1736674"/>
    <lineage>
        <taxon>Bacteria</taxon>
        <taxon>Pseudomonadati</taxon>
        <taxon>Bacteroidota</taxon>
        <taxon>Flavobacteriia</taxon>
        <taxon>Flavobacteriales</taxon>
        <taxon>Flavobacteriaceae</taxon>
        <taxon>Pseudalgibacter</taxon>
    </lineage>
</organism>
<dbReference type="KEGG" id="ahz:APS56_04430"/>
<dbReference type="RefSeq" id="WP_054725148.1">
    <property type="nucleotide sequence ID" value="NZ_CP012898.1"/>
</dbReference>
<feature type="transmembrane region" description="Helical" evidence="1">
    <location>
        <begin position="12"/>
        <end position="30"/>
    </location>
</feature>
<dbReference type="STRING" id="1736674.APS56_04430"/>
<name>A0A0P0CE99_9FLAO</name>
<evidence type="ECO:0000313" key="3">
    <source>
        <dbReference type="Proteomes" id="UP000057981"/>
    </source>
</evidence>
<dbReference type="Proteomes" id="UP000057981">
    <property type="component" value="Chromosome"/>
</dbReference>
<dbReference type="SUPFAM" id="SSF49464">
    <property type="entry name" value="Carboxypeptidase regulatory domain-like"/>
    <property type="match status" value="1"/>
</dbReference>